<dbReference type="InterPro" id="IPR012337">
    <property type="entry name" value="RNaseH-like_sf"/>
</dbReference>
<keyword evidence="4" id="KW-1185">Reference proteome</keyword>
<dbReference type="Gene3D" id="3.30.420.10">
    <property type="entry name" value="Ribonuclease H-like superfamily/Ribonuclease H"/>
    <property type="match status" value="1"/>
</dbReference>
<dbReference type="PANTHER" id="PTHR10948:SF23">
    <property type="entry name" value="TRANSPOSASE INSI FOR INSERTION SEQUENCE ELEMENT IS30A-RELATED"/>
    <property type="match status" value="1"/>
</dbReference>
<feature type="domain" description="Integrase catalytic" evidence="2">
    <location>
        <begin position="1"/>
        <end position="88"/>
    </location>
</feature>
<feature type="compositionally biased region" description="Polar residues" evidence="1">
    <location>
        <begin position="102"/>
        <end position="113"/>
    </location>
</feature>
<dbReference type="InterPro" id="IPR051917">
    <property type="entry name" value="Transposase-Integrase"/>
</dbReference>
<comment type="caution">
    <text evidence="3">The sequence shown here is derived from an EMBL/GenBank/DDBJ whole genome shotgun (WGS) entry which is preliminary data.</text>
</comment>
<dbReference type="NCBIfam" id="NF033563">
    <property type="entry name" value="transpos_IS30"/>
    <property type="match status" value="1"/>
</dbReference>
<evidence type="ECO:0000313" key="4">
    <source>
        <dbReference type="Proteomes" id="UP001501563"/>
    </source>
</evidence>
<protein>
    <recommendedName>
        <fullName evidence="2">Integrase catalytic domain-containing protein</fullName>
    </recommendedName>
</protein>
<evidence type="ECO:0000259" key="2">
    <source>
        <dbReference type="PROSITE" id="PS50994"/>
    </source>
</evidence>
<feature type="region of interest" description="Disordered" evidence="1">
    <location>
        <begin position="98"/>
        <end position="132"/>
    </location>
</feature>
<dbReference type="SUPFAM" id="SSF53098">
    <property type="entry name" value="Ribonuclease H-like"/>
    <property type="match status" value="1"/>
</dbReference>
<dbReference type="InterPro" id="IPR053392">
    <property type="entry name" value="Transposase_IS30-like"/>
</dbReference>
<reference evidence="4" key="1">
    <citation type="journal article" date="2019" name="Int. J. Syst. Evol. Microbiol.">
        <title>The Global Catalogue of Microorganisms (GCM) 10K type strain sequencing project: providing services to taxonomists for standard genome sequencing and annotation.</title>
        <authorList>
            <consortium name="The Broad Institute Genomics Platform"/>
            <consortium name="The Broad Institute Genome Sequencing Center for Infectious Disease"/>
            <person name="Wu L."/>
            <person name="Ma J."/>
        </authorList>
    </citation>
    <scope>NUCLEOTIDE SEQUENCE [LARGE SCALE GENOMIC DNA]</scope>
    <source>
        <strain evidence="4">JCM 16578</strain>
    </source>
</reference>
<accession>A0ABP7KUJ5</accession>
<organism evidence="3 4">
    <name type="scientific">Streptomyces lannensis</name>
    <dbReference type="NCBI Taxonomy" id="766498"/>
    <lineage>
        <taxon>Bacteria</taxon>
        <taxon>Bacillati</taxon>
        <taxon>Actinomycetota</taxon>
        <taxon>Actinomycetes</taxon>
        <taxon>Kitasatosporales</taxon>
        <taxon>Streptomycetaceae</taxon>
        <taxon>Streptomyces</taxon>
    </lineage>
</organism>
<proteinExistence type="predicted"/>
<dbReference type="PANTHER" id="PTHR10948">
    <property type="entry name" value="TRANSPOSASE"/>
    <property type="match status" value="1"/>
</dbReference>
<dbReference type="InterPro" id="IPR036397">
    <property type="entry name" value="RNaseH_sf"/>
</dbReference>
<name>A0ABP7KUJ5_9ACTN</name>
<dbReference type="InterPro" id="IPR001584">
    <property type="entry name" value="Integrase_cat-core"/>
</dbReference>
<dbReference type="EMBL" id="BAAAZA010000023">
    <property type="protein sequence ID" value="GAA3887669.1"/>
    <property type="molecule type" value="Genomic_DNA"/>
</dbReference>
<evidence type="ECO:0000256" key="1">
    <source>
        <dbReference type="SAM" id="MobiDB-lite"/>
    </source>
</evidence>
<gene>
    <name evidence="3" type="ORF">GCM10022207_63790</name>
</gene>
<sequence length="132" mass="14349">MTLVERSTRYVMLGHLAGGHTAEEVRHVLVPLIQTLPGHLRGSLTWDQGCEMAAHKQFTVATGVPVYFCDPHSPWQRGSNENTNGLLRLTFPRAPTCPCTAPKTSNTSPSNSVADHAKRSAGEPRPSACVIY</sequence>
<dbReference type="Proteomes" id="UP001501563">
    <property type="component" value="Unassembled WGS sequence"/>
</dbReference>
<evidence type="ECO:0000313" key="3">
    <source>
        <dbReference type="EMBL" id="GAA3887669.1"/>
    </source>
</evidence>
<dbReference type="PROSITE" id="PS50994">
    <property type="entry name" value="INTEGRASE"/>
    <property type="match status" value="1"/>
</dbReference>